<gene>
    <name evidence="9" type="ORF">GGQ88_004182</name>
</gene>
<keyword evidence="4 7" id="KW-0068">Autocatalytic cleavage</keyword>
<dbReference type="PRINTS" id="PR00726">
    <property type="entry name" value="LEXASERPTASE"/>
</dbReference>
<comment type="caution">
    <text evidence="9">The sequence shown here is derived from an EMBL/GenBank/DDBJ whole genome shotgun (WGS) entry which is preliminary data.</text>
</comment>
<dbReference type="GO" id="GO:0009432">
    <property type="term" value="P:SOS response"/>
    <property type="evidence" value="ECO:0007669"/>
    <property type="project" value="UniProtKB-KW"/>
</dbReference>
<keyword evidence="3 7" id="KW-0378">Hydrolase</keyword>
<name>A0A7W6EYI2_9SPHN</name>
<dbReference type="SUPFAM" id="SSF51306">
    <property type="entry name" value="LexA/Signal peptidase"/>
    <property type="match status" value="1"/>
</dbReference>
<evidence type="ECO:0000313" key="10">
    <source>
        <dbReference type="Proteomes" id="UP000562395"/>
    </source>
</evidence>
<accession>A0A7W6EYI2</accession>
<keyword evidence="6" id="KW-0742">SOS response</keyword>
<sequence>MLSFVDCPPKLELPLFGTQVPAGFPSPADDHIEGKLDLNEHLIRRPAATFFVRAAGESMRDAGIFDGDLLVIDRGISPQPDDIVIAILHGDLTVKRLKKVAGQWHLAAENMDYPSLPIGENDCEIWGVVTTSIRRHCGR</sequence>
<dbReference type="NCBIfam" id="NF007621">
    <property type="entry name" value="PRK10276.1"/>
    <property type="match status" value="1"/>
</dbReference>
<organism evidence="9 10">
    <name type="scientific">Novosphingobium hassiacum</name>
    <dbReference type="NCBI Taxonomy" id="173676"/>
    <lineage>
        <taxon>Bacteria</taxon>
        <taxon>Pseudomonadati</taxon>
        <taxon>Pseudomonadota</taxon>
        <taxon>Alphaproteobacteria</taxon>
        <taxon>Sphingomonadales</taxon>
        <taxon>Sphingomonadaceae</taxon>
        <taxon>Novosphingobium</taxon>
    </lineage>
</organism>
<evidence type="ECO:0000256" key="1">
    <source>
        <dbReference type="ARBA" id="ARBA00007484"/>
    </source>
</evidence>
<evidence type="ECO:0000256" key="2">
    <source>
        <dbReference type="ARBA" id="ARBA00022763"/>
    </source>
</evidence>
<dbReference type="GO" id="GO:0016787">
    <property type="term" value="F:hydrolase activity"/>
    <property type="evidence" value="ECO:0007669"/>
    <property type="project" value="UniProtKB-KW"/>
</dbReference>
<keyword evidence="10" id="KW-1185">Reference proteome</keyword>
<evidence type="ECO:0000256" key="6">
    <source>
        <dbReference type="ARBA" id="ARBA00023236"/>
    </source>
</evidence>
<dbReference type="InterPro" id="IPR036286">
    <property type="entry name" value="LexA/Signal_pep-like_sf"/>
</dbReference>
<dbReference type="EC" id="3.4.21.-" evidence="9"/>
<dbReference type="EMBL" id="JACICY010000029">
    <property type="protein sequence ID" value="MBB3862879.1"/>
    <property type="molecule type" value="Genomic_DNA"/>
</dbReference>
<dbReference type="Proteomes" id="UP000562395">
    <property type="component" value="Unassembled WGS sequence"/>
</dbReference>
<dbReference type="Gene3D" id="2.10.109.10">
    <property type="entry name" value="Umud Fragment, subunit A"/>
    <property type="match status" value="1"/>
</dbReference>
<dbReference type="GO" id="GO:0003677">
    <property type="term" value="F:DNA binding"/>
    <property type="evidence" value="ECO:0007669"/>
    <property type="project" value="InterPro"/>
</dbReference>
<evidence type="ECO:0000259" key="8">
    <source>
        <dbReference type="Pfam" id="PF00717"/>
    </source>
</evidence>
<dbReference type="PANTHER" id="PTHR33516:SF2">
    <property type="entry name" value="LEXA REPRESSOR-RELATED"/>
    <property type="match status" value="1"/>
</dbReference>
<dbReference type="InterPro" id="IPR015927">
    <property type="entry name" value="Peptidase_S24_S26A/B/C"/>
</dbReference>
<reference evidence="9 10" key="1">
    <citation type="submission" date="2020-08" db="EMBL/GenBank/DDBJ databases">
        <title>Genomic Encyclopedia of Type Strains, Phase IV (KMG-IV): sequencing the most valuable type-strain genomes for metagenomic binning, comparative biology and taxonomic classification.</title>
        <authorList>
            <person name="Goeker M."/>
        </authorList>
    </citation>
    <scope>NUCLEOTIDE SEQUENCE [LARGE SCALE GENOMIC DNA]</scope>
    <source>
        <strain evidence="9 10">DSM 14552</strain>
    </source>
</reference>
<evidence type="ECO:0000256" key="3">
    <source>
        <dbReference type="ARBA" id="ARBA00022801"/>
    </source>
</evidence>
<dbReference type="AlphaFoldDB" id="A0A7W6EYI2"/>
<dbReference type="CDD" id="cd06529">
    <property type="entry name" value="S24_LexA-like"/>
    <property type="match status" value="1"/>
</dbReference>
<evidence type="ECO:0000256" key="7">
    <source>
        <dbReference type="RuleBase" id="RU003991"/>
    </source>
</evidence>
<dbReference type="RefSeq" id="WP_019054496.1">
    <property type="nucleotide sequence ID" value="NZ_JACICY010000029.1"/>
</dbReference>
<comment type="similarity">
    <text evidence="1 7">Belongs to the peptidase S24 family.</text>
</comment>
<feature type="domain" description="Peptidase S24/S26A/S26B/S26C" evidence="8">
    <location>
        <begin position="14"/>
        <end position="129"/>
    </location>
</feature>
<keyword evidence="5" id="KW-0234">DNA repair</keyword>
<protein>
    <submittedName>
        <fullName evidence="9">DNA polymerase V</fullName>
        <ecNumber evidence="9">3.4.21.-</ecNumber>
    </submittedName>
</protein>
<dbReference type="GO" id="GO:0006281">
    <property type="term" value="P:DNA repair"/>
    <property type="evidence" value="ECO:0007669"/>
    <property type="project" value="UniProtKB-KW"/>
</dbReference>
<dbReference type="InterPro" id="IPR006197">
    <property type="entry name" value="Peptidase_S24_LexA"/>
</dbReference>
<evidence type="ECO:0000256" key="4">
    <source>
        <dbReference type="ARBA" id="ARBA00022813"/>
    </source>
</evidence>
<dbReference type="GO" id="GO:0006355">
    <property type="term" value="P:regulation of DNA-templated transcription"/>
    <property type="evidence" value="ECO:0007669"/>
    <property type="project" value="InterPro"/>
</dbReference>
<dbReference type="Pfam" id="PF00717">
    <property type="entry name" value="Peptidase_S24"/>
    <property type="match status" value="1"/>
</dbReference>
<keyword evidence="2" id="KW-0227">DNA damage</keyword>
<dbReference type="InterPro" id="IPR039418">
    <property type="entry name" value="LexA-like"/>
</dbReference>
<evidence type="ECO:0000313" key="9">
    <source>
        <dbReference type="EMBL" id="MBB3862879.1"/>
    </source>
</evidence>
<dbReference type="InterPro" id="IPR050077">
    <property type="entry name" value="LexA_repressor"/>
</dbReference>
<dbReference type="PANTHER" id="PTHR33516">
    <property type="entry name" value="LEXA REPRESSOR"/>
    <property type="match status" value="1"/>
</dbReference>
<evidence type="ECO:0000256" key="5">
    <source>
        <dbReference type="ARBA" id="ARBA00023204"/>
    </source>
</evidence>
<proteinExistence type="inferred from homology"/>